<organismHost>
    <name type="scientific">Odocoileus hemionus</name>
    <name type="common">Mule deer</name>
    <name type="synonym">Cervus hemionus</name>
    <dbReference type="NCBI Taxonomy" id="9872"/>
</organismHost>
<gene>
    <name evidence="2" type="ORF">DpV84gp073</name>
</gene>
<dbReference type="Pfam" id="PF04872">
    <property type="entry name" value="Pox_L5"/>
    <property type="match status" value="1"/>
</dbReference>
<sequence>MEKKHSNIYFTPVFVEPTIKHSLLNAYKYTYIVLFEVLFVAFLLYLFFRSEIMMLLNYKNDMVKDPLEKFLKTSLSCNGDKLIINKLPNSSSNVNALAINRTPITNKNCKDLLQSINGSQQVSLNDILRR</sequence>
<evidence type="ECO:0000313" key="3">
    <source>
        <dbReference type="Proteomes" id="UP000162522"/>
    </source>
</evidence>
<keyword evidence="1" id="KW-0812">Transmembrane</keyword>
<name>Q08FA9_DPV84</name>
<protein>
    <submittedName>
        <fullName evidence="2">Membrane protein</fullName>
    </submittedName>
</protein>
<keyword evidence="1" id="KW-1133">Transmembrane helix</keyword>
<feature type="transmembrane region" description="Helical" evidence="1">
    <location>
        <begin position="29"/>
        <end position="48"/>
    </location>
</feature>
<accession>Q08FA9</accession>
<keyword evidence="1" id="KW-0472">Membrane</keyword>
<organism evidence="2 3">
    <name type="scientific">Deerpox virus (strain W-1170-84)</name>
    <name type="common">DPV</name>
    <dbReference type="NCBI Taxonomy" id="305676"/>
    <lineage>
        <taxon>Viruses</taxon>
        <taxon>Varidnaviria</taxon>
        <taxon>Bamfordvirae</taxon>
        <taxon>Nucleocytoviricota</taxon>
        <taxon>Pokkesviricetes</taxon>
        <taxon>Chitovirales</taxon>
        <taxon>Poxviridae</taxon>
        <taxon>Chordopoxvirinae</taxon>
        <taxon>Cervidpoxvirus</taxon>
        <taxon>Cervidpoxvirus muledeerpox</taxon>
        <taxon>Mule deerpox virus</taxon>
    </lineage>
</organism>
<dbReference type="Proteomes" id="UP000162522">
    <property type="component" value="Segment"/>
</dbReference>
<dbReference type="EMBL" id="AY689437">
    <property type="protein sequence ID" value="ABI99057.1"/>
    <property type="molecule type" value="Genomic_DNA"/>
</dbReference>
<evidence type="ECO:0000313" key="2">
    <source>
        <dbReference type="EMBL" id="ABI99057.1"/>
    </source>
</evidence>
<reference evidence="2 3" key="1">
    <citation type="journal article" date="2005" name="J. Virol.">
        <title>Genome of deerpox virus.</title>
        <authorList>
            <person name="Afonso C.L."/>
            <person name="Delhon G."/>
            <person name="Tulman E.R."/>
            <person name="Lu Z."/>
            <person name="Zsak A."/>
            <person name="Becerra V.M."/>
            <person name="Zsak L."/>
            <person name="Kutish G.F."/>
            <person name="Rock D.L."/>
        </authorList>
    </citation>
    <scope>NUCLEOTIDE SEQUENCE [LARGE SCALE GENOMIC DNA]</scope>
    <source>
        <strain evidence="2">W-1170-84</strain>
    </source>
</reference>
<evidence type="ECO:0000256" key="1">
    <source>
        <dbReference type="SAM" id="Phobius"/>
    </source>
</evidence>
<dbReference type="InterPro" id="IPR006956">
    <property type="entry name" value="Poxvirus_L5"/>
</dbReference>
<proteinExistence type="predicted"/>